<organism evidence="2 3">
    <name type="scientific">Oryza sativa subsp. indica</name>
    <name type="common">Rice</name>
    <dbReference type="NCBI Taxonomy" id="39946"/>
    <lineage>
        <taxon>Eukaryota</taxon>
        <taxon>Viridiplantae</taxon>
        <taxon>Streptophyta</taxon>
        <taxon>Embryophyta</taxon>
        <taxon>Tracheophyta</taxon>
        <taxon>Spermatophyta</taxon>
        <taxon>Magnoliopsida</taxon>
        <taxon>Liliopsida</taxon>
        <taxon>Poales</taxon>
        <taxon>Poaceae</taxon>
        <taxon>BOP clade</taxon>
        <taxon>Oryzoideae</taxon>
        <taxon>Oryzeae</taxon>
        <taxon>Oryzinae</taxon>
        <taxon>Oryza</taxon>
        <taxon>Oryza sativa</taxon>
    </lineage>
</organism>
<keyword evidence="3" id="KW-1185">Reference proteome</keyword>
<protein>
    <submittedName>
        <fullName evidence="2">Uncharacterized protein</fullName>
    </submittedName>
</protein>
<dbReference type="Gramene" id="BGIOSGA006106-TA">
    <property type="protein sequence ID" value="BGIOSGA006106-PA"/>
    <property type="gene ID" value="BGIOSGA006106"/>
</dbReference>
<dbReference type="HOGENOM" id="CLU_1374207_0_0_1"/>
<proteinExistence type="predicted"/>
<dbReference type="EMBL" id="CM000127">
    <property type="protein sequence ID" value="EAY86567.1"/>
    <property type="molecule type" value="Genomic_DNA"/>
</dbReference>
<dbReference type="Proteomes" id="UP000007015">
    <property type="component" value="Chromosome 2"/>
</dbReference>
<evidence type="ECO:0000256" key="1">
    <source>
        <dbReference type="SAM" id="MobiDB-lite"/>
    </source>
</evidence>
<sequence>MNEHQGGIKDTVVVGADGDRQDHFAPAGSNHREPGPQGQDLRAQGGSGLTTAPGNGGLGRVFALLDAAAPLAAGAGPVGSVHHSGGSSSSHGAGARRLVPEELGGPIDTASPAAHFAPPARERNPVNRVVVPAQRAVRRHRARGAVAPAPASARPPAALLAMLLGAMVIVGEPEGAPWPCQFGAFLIWLAGCISLFLSS</sequence>
<evidence type="ECO:0000313" key="3">
    <source>
        <dbReference type="Proteomes" id="UP000007015"/>
    </source>
</evidence>
<feature type="region of interest" description="Disordered" evidence="1">
    <location>
        <begin position="1"/>
        <end position="53"/>
    </location>
</feature>
<evidence type="ECO:0000313" key="2">
    <source>
        <dbReference type="EMBL" id="EAY86567.1"/>
    </source>
</evidence>
<dbReference type="AlphaFoldDB" id="A2X6V7"/>
<name>A2X6V7_ORYSI</name>
<reference evidence="2 3" key="1">
    <citation type="journal article" date="2005" name="PLoS Biol.">
        <title>The genomes of Oryza sativa: a history of duplications.</title>
        <authorList>
            <person name="Yu J."/>
            <person name="Wang J."/>
            <person name="Lin W."/>
            <person name="Li S."/>
            <person name="Li H."/>
            <person name="Zhou J."/>
            <person name="Ni P."/>
            <person name="Dong W."/>
            <person name="Hu S."/>
            <person name="Zeng C."/>
            <person name="Zhang J."/>
            <person name="Zhang Y."/>
            <person name="Li R."/>
            <person name="Xu Z."/>
            <person name="Li S."/>
            <person name="Li X."/>
            <person name="Zheng H."/>
            <person name="Cong L."/>
            <person name="Lin L."/>
            <person name="Yin J."/>
            <person name="Geng J."/>
            <person name="Li G."/>
            <person name="Shi J."/>
            <person name="Liu J."/>
            <person name="Lv H."/>
            <person name="Li J."/>
            <person name="Wang J."/>
            <person name="Deng Y."/>
            <person name="Ran L."/>
            <person name="Shi X."/>
            <person name="Wang X."/>
            <person name="Wu Q."/>
            <person name="Li C."/>
            <person name="Ren X."/>
            <person name="Wang J."/>
            <person name="Wang X."/>
            <person name="Li D."/>
            <person name="Liu D."/>
            <person name="Zhang X."/>
            <person name="Ji Z."/>
            <person name="Zhao W."/>
            <person name="Sun Y."/>
            <person name="Zhang Z."/>
            <person name="Bao J."/>
            <person name="Han Y."/>
            <person name="Dong L."/>
            <person name="Ji J."/>
            <person name="Chen P."/>
            <person name="Wu S."/>
            <person name="Liu J."/>
            <person name="Xiao Y."/>
            <person name="Bu D."/>
            <person name="Tan J."/>
            <person name="Yang L."/>
            <person name="Ye C."/>
            <person name="Zhang J."/>
            <person name="Xu J."/>
            <person name="Zhou Y."/>
            <person name="Yu Y."/>
            <person name="Zhang B."/>
            <person name="Zhuang S."/>
            <person name="Wei H."/>
            <person name="Liu B."/>
            <person name="Lei M."/>
            <person name="Yu H."/>
            <person name="Li Y."/>
            <person name="Xu H."/>
            <person name="Wei S."/>
            <person name="He X."/>
            <person name="Fang L."/>
            <person name="Zhang Z."/>
            <person name="Zhang Y."/>
            <person name="Huang X."/>
            <person name="Su Z."/>
            <person name="Tong W."/>
            <person name="Li J."/>
            <person name="Tong Z."/>
            <person name="Li S."/>
            <person name="Ye J."/>
            <person name="Wang L."/>
            <person name="Fang L."/>
            <person name="Lei T."/>
            <person name="Chen C."/>
            <person name="Chen H."/>
            <person name="Xu Z."/>
            <person name="Li H."/>
            <person name="Huang H."/>
            <person name="Zhang F."/>
            <person name="Xu H."/>
            <person name="Li N."/>
            <person name="Zhao C."/>
            <person name="Li S."/>
            <person name="Dong L."/>
            <person name="Huang Y."/>
            <person name="Li L."/>
            <person name="Xi Y."/>
            <person name="Qi Q."/>
            <person name="Li W."/>
            <person name="Zhang B."/>
            <person name="Hu W."/>
            <person name="Zhang Y."/>
            <person name="Tian X."/>
            <person name="Jiao Y."/>
            <person name="Liang X."/>
            <person name="Jin J."/>
            <person name="Gao L."/>
            <person name="Zheng W."/>
            <person name="Hao B."/>
            <person name="Liu S."/>
            <person name="Wang W."/>
            <person name="Yuan L."/>
            <person name="Cao M."/>
            <person name="McDermott J."/>
            <person name="Samudrala R."/>
            <person name="Wang J."/>
            <person name="Wong G.K."/>
            <person name="Yang H."/>
        </authorList>
    </citation>
    <scope>NUCLEOTIDE SEQUENCE [LARGE SCALE GENOMIC DNA]</scope>
    <source>
        <strain evidence="3">cv. 93-11</strain>
    </source>
</reference>
<accession>A2X6V7</accession>
<gene>
    <name evidence="2" type="ORF">OsI_07947</name>
</gene>
<feature type="region of interest" description="Disordered" evidence="1">
    <location>
        <begin position="75"/>
        <end position="94"/>
    </location>
</feature>